<evidence type="ECO:0000313" key="12">
    <source>
        <dbReference type="Proteomes" id="UP000008144"/>
    </source>
</evidence>
<dbReference type="GO" id="GO:0015035">
    <property type="term" value="F:protein-disulfide reductase activity"/>
    <property type="evidence" value="ECO:0000318"/>
    <property type="project" value="GO_Central"/>
</dbReference>
<dbReference type="InterPro" id="IPR039289">
    <property type="entry name" value="CHCHD4"/>
</dbReference>
<organism evidence="11 12">
    <name type="scientific">Ciona intestinalis</name>
    <name type="common">Transparent sea squirt</name>
    <name type="synonym">Ascidia intestinalis</name>
    <dbReference type="NCBI Taxonomy" id="7719"/>
    <lineage>
        <taxon>Eukaryota</taxon>
        <taxon>Metazoa</taxon>
        <taxon>Chordata</taxon>
        <taxon>Tunicata</taxon>
        <taxon>Ascidiacea</taxon>
        <taxon>Phlebobranchia</taxon>
        <taxon>Cionidae</taxon>
        <taxon>Ciona</taxon>
    </lineage>
</organism>
<dbReference type="Ensembl" id="ENSCINT00000011764.3">
    <property type="protein sequence ID" value="ENSCINP00000011764.3"/>
    <property type="gene ID" value="ENSCING00000013317.2"/>
</dbReference>
<dbReference type="Gene3D" id="1.10.287.2900">
    <property type="match status" value="1"/>
</dbReference>
<keyword evidence="5" id="KW-0811">Translocation</keyword>
<reference evidence="11" key="3">
    <citation type="submission" date="2025-08" db="UniProtKB">
        <authorList>
            <consortium name="Ensembl"/>
        </authorList>
    </citation>
    <scope>IDENTIFICATION</scope>
</reference>
<evidence type="ECO:0000256" key="8">
    <source>
        <dbReference type="ARBA" id="ARBA00023284"/>
    </source>
</evidence>
<evidence type="ECO:0000256" key="9">
    <source>
        <dbReference type="SAM" id="MobiDB-lite"/>
    </source>
</evidence>
<proteinExistence type="predicted"/>
<dbReference type="KEGG" id="cin:100183112"/>
<gene>
    <name evidence="11" type="primary">LOC100183112</name>
</gene>
<dbReference type="Proteomes" id="UP000008144">
    <property type="component" value="Chromosome 8"/>
</dbReference>
<dbReference type="GO" id="GO:0045041">
    <property type="term" value="P:protein import into mitochondrial intermembrane space"/>
    <property type="evidence" value="ECO:0000318"/>
    <property type="project" value="GO_Central"/>
</dbReference>
<feature type="region of interest" description="Disordered" evidence="9">
    <location>
        <begin position="105"/>
        <end position="161"/>
    </location>
</feature>
<evidence type="ECO:0000259" key="10">
    <source>
        <dbReference type="SMART" id="SM01227"/>
    </source>
</evidence>
<dbReference type="GeneID" id="100183112"/>
<dbReference type="AlphaFoldDB" id="F6XC11"/>
<evidence type="ECO:0000256" key="5">
    <source>
        <dbReference type="ARBA" id="ARBA00023010"/>
    </source>
</evidence>
<protein>
    <submittedName>
        <fullName evidence="11">Mitochondrial intermembrane space import and assembly protein 40-A-like</fullName>
    </submittedName>
</protein>
<evidence type="ECO:0000256" key="2">
    <source>
        <dbReference type="ARBA" id="ARBA00022448"/>
    </source>
</evidence>
<dbReference type="InParanoid" id="F6XC11"/>
<keyword evidence="8" id="KW-0676">Redox-active center</keyword>
<feature type="region of interest" description="Disordered" evidence="9">
    <location>
        <begin position="23"/>
        <end position="42"/>
    </location>
</feature>
<dbReference type="OMA" id="MECAMRT"/>
<dbReference type="GO" id="GO:0005758">
    <property type="term" value="C:mitochondrial intermembrane space"/>
    <property type="evidence" value="ECO:0000318"/>
    <property type="project" value="GO_Central"/>
</dbReference>
<evidence type="ECO:0000256" key="1">
    <source>
        <dbReference type="ARBA" id="ARBA00004173"/>
    </source>
</evidence>
<evidence type="ECO:0000256" key="4">
    <source>
        <dbReference type="ARBA" id="ARBA00023002"/>
    </source>
</evidence>
<sequence length="161" mass="18014">MSYCRKEGKDTIIFATEDILSSPSTTQLRPDNPDELDTSSAGAILPNGEINWDCPCLGNLPNGPCGENFRKAFSCWVEHKDNEESFAEKCFENFTKWEECISEHKDIYRPTEEKKEASNNDENEINNTNESASIDSIDKNNAHSTSQTRAIAAASSIDQKQ</sequence>
<dbReference type="PROSITE" id="PS51808">
    <property type="entry name" value="CHCH"/>
    <property type="match status" value="1"/>
</dbReference>
<evidence type="ECO:0000313" key="11">
    <source>
        <dbReference type="Ensembl" id="ENSCINP00000011764.3"/>
    </source>
</evidence>
<accession>A0A1W2W7D5</accession>
<keyword evidence="4" id="KW-0560">Oxidoreductase</keyword>
<evidence type="ECO:0000256" key="7">
    <source>
        <dbReference type="ARBA" id="ARBA00023157"/>
    </source>
</evidence>
<reference evidence="12" key="1">
    <citation type="journal article" date="2002" name="Science">
        <title>The draft genome of Ciona intestinalis: insights into chordate and vertebrate origins.</title>
        <authorList>
            <person name="Dehal P."/>
            <person name="Satou Y."/>
            <person name="Campbell R.K."/>
            <person name="Chapman J."/>
            <person name="Degnan B."/>
            <person name="De Tomaso A."/>
            <person name="Davidson B."/>
            <person name="Di Gregorio A."/>
            <person name="Gelpke M."/>
            <person name="Goodstein D.M."/>
            <person name="Harafuji N."/>
            <person name="Hastings K.E."/>
            <person name="Ho I."/>
            <person name="Hotta K."/>
            <person name="Huang W."/>
            <person name="Kawashima T."/>
            <person name="Lemaire P."/>
            <person name="Martinez D."/>
            <person name="Meinertzhagen I.A."/>
            <person name="Necula S."/>
            <person name="Nonaka M."/>
            <person name="Putnam N."/>
            <person name="Rash S."/>
            <person name="Saiga H."/>
            <person name="Satake M."/>
            <person name="Terry A."/>
            <person name="Yamada L."/>
            <person name="Wang H.G."/>
            <person name="Awazu S."/>
            <person name="Azumi K."/>
            <person name="Boore J."/>
            <person name="Branno M."/>
            <person name="Chin-Bow S."/>
            <person name="DeSantis R."/>
            <person name="Doyle S."/>
            <person name="Francino P."/>
            <person name="Keys D.N."/>
            <person name="Haga S."/>
            <person name="Hayashi H."/>
            <person name="Hino K."/>
            <person name="Imai K.S."/>
            <person name="Inaba K."/>
            <person name="Kano S."/>
            <person name="Kobayashi K."/>
            <person name="Kobayashi M."/>
            <person name="Lee B.I."/>
            <person name="Makabe K.W."/>
            <person name="Manohar C."/>
            <person name="Matassi G."/>
            <person name="Medina M."/>
            <person name="Mochizuki Y."/>
            <person name="Mount S."/>
            <person name="Morishita T."/>
            <person name="Miura S."/>
            <person name="Nakayama A."/>
            <person name="Nishizaka S."/>
            <person name="Nomoto H."/>
            <person name="Ohta F."/>
            <person name="Oishi K."/>
            <person name="Rigoutsos I."/>
            <person name="Sano M."/>
            <person name="Sasaki A."/>
            <person name="Sasakura Y."/>
            <person name="Shoguchi E."/>
            <person name="Shin-i T."/>
            <person name="Spagnuolo A."/>
            <person name="Stainier D."/>
            <person name="Suzuki M.M."/>
            <person name="Tassy O."/>
            <person name="Takatori N."/>
            <person name="Tokuoka M."/>
            <person name="Yagi K."/>
            <person name="Yoshizaki F."/>
            <person name="Wada S."/>
            <person name="Zhang C."/>
            <person name="Hyatt P.D."/>
            <person name="Larimer F."/>
            <person name="Detter C."/>
            <person name="Doggett N."/>
            <person name="Glavina T."/>
            <person name="Hawkins T."/>
            <person name="Richardson P."/>
            <person name="Lucas S."/>
            <person name="Kohara Y."/>
            <person name="Levine M."/>
            <person name="Satoh N."/>
            <person name="Rokhsar D.S."/>
        </authorList>
    </citation>
    <scope>NUCLEOTIDE SEQUENCE [LARGE SCALE GENOMIC DNA]</scope>
</reference>
<keyword evidence="6" id="KW-0496">Mitochondrion</keyword>
<reference evidence="11" key="2">
    <citation type="journal article" date="2008" name="Genome Biol.">
        <title>Improved genome assembly and evidence-based global gene model set for the chordate Ciona intestinalis: new insight into intron and operon populations.</title>
        <authorList>
            <person name="Satou Y."/>
            <person name="Mineta K."/>
            <person name="Ogasawara M."/>
            <person name="Sasakura Y."/>
            <person name="Shoguchi E."/>
            <person name="Ueno K."/>
            <person name="Yamada L."/>
            <person name="Matsumoto J."/>
            <person name="Wasserscheid J."/>
            <person name="Dewar K."/>
            <person name="Wiley G.B."/>
            <person name="Macmil S.L."/>
            <person name="Roe B.A."/>
            <person name="Zeller R.W."/>
            <person name="Hastings K.E."/>
            <person name="Lemaire P."/>
            <person name="Lindquist E."/>
            <person name="Endo T."/>
            <person name="Hotta K."/>
            <person name="Inaba K."/>
        </authorList>
    </citation>
    <scope>NUCLEOTIDE SEQUENCE [LARGE SCALE GENOMIC DNA]</scope>
    <source>
        <strain evidence="11">wild type</strain>
    </source>
</reference>
<reference evidence="11" key="4">
    <citation type="submission" date="2025-09" db="UniProtKB">
        <authorList>
            <consortium name="Ensembl"/>
        </authorList>
    </citation>
    <scope>IDENTIFICATION</scope>
</reference>
<dbReference type="HOGENOM" id="CLU_127296_0_0_1"/>
<dbReference type="STRING" id="7719.ENSCINP00000011764"/>
<dbReference type="InterPro" id="IPR012891">
    <property type="entry name" value="GCK_dom"/>
</dbReference>
<dbReference type="Pfam" id="PF07802">
    <property type="entry name" value="GCK"/>
    <property type="match status" value="1"/>
</dbReference>
<dbReference type="GeneTree" id="ENSGT00940000170392"/>
<feature type="compositionally biased region" description="Basic and acidic residues" evidence="9">
    <location>
        <begin position="105"/>
        <end position="118"/>
    </location>
</feature>
<dbReference type="SMART" id="SM01227">
    <property type="entry name" value="GCK"/>
    <property type="match status" value="1"/>
</dbReference>
<keyword evidence="3" id="KW-0653">Protein transport</keyword>
<name>F6XC11_CIOIN</name>
<dbReference type="GO" id="GO:0051604">
    <property type="term" value="P:protein maturation"/>
    <property type="evidence" value="ECO:0000318"/>
    <property type="project" value="GO_Central"/>
</dbReference>
<dbReference type="PANTHER" id="PTHR21622:SF0">
    <property type="entry name" value="COILED-COIL-HELIX-COILED-COIL-HELIX DOMAIN CONTAINING 4"/>
    <property type="match status" value="1"/>
</dbReference>
<feature type="domain" description="GCK" evidence="10">
    <location>
        <begin position="52"/>
        <end position="125"/>
    </location>
</feature>
<evidence type="ECO:0000256" key="3">
    <source>
        <dbReference type="ARBA" id="ARBA00022927"/>
    </source>
</evidence>
<dbReference type="PANTHER" id="PTHR21622">
    <property type="entry name" value="COILED-COIL-HELIX-COILED-COIL-HELIX DOMAIN CONTAINING 4"/>
    <property type="match status" value="1"/>
</dbReference>
<comment type="subcellular location">
    <subcellularLocation>
        <location evidence="1">Mitochondrion</location>
    </subcellularLocation>
</comment>
<keyword evidence="12" id="KW-1185">Reference proteome</keyword>
<keyword evidence="7" id="KW-1015">Disulfide bond</keyword>
<dbReference type="EMBL" id="EAAA01002615">
    <property type="status" value="NOT_ANNOTATED_CDS"/>
    <property type="molecule type" value="Genomic_DNA"/>
</dbReference>
<evidence type="ECO:0000256" key="6">
    <source>
        <dbReference type="ARBA" id="ARBA00023128"/>
    </source>
</evidence>
<dbReference type="RefSeq" id="XP_002125847.1">
    <property type="nucleotide sequence ID" value="XM_002125811.5"/>
</dbReference>
<keyword evidence="2" id="KW-0813">Transport</keyword>
<accession>F6XC11</accession>
<dbReference type="FunCoup" id="F6XC11">
    <property type="interactions" value="38"/>
</dbReference>
<dbReference type="OrthoDB" id="7481291at2759"/>